<reference evidence="2 3" key="1">
    <citation type="journal article" date="2021" name="Plant Biotechnol. J.">
        <title>Multi-omics assisted identification of the key and species-specific regulatory components of drought-tolerant mechanisms in Gossypium stocksii.</title>
        <authorList>
            <person name="Yu D."/>
            <person name="Ke L."/>
            <person name="Zhang D."/>
            <person name="Wu Y."/>
            <person name="Sun Y."/>
            <person name="Mei J."/>
            <person name="Sun J."/>
            <person name="Sun Y."/>
        </authorList>
    </citation>
    <scope>NUCLEOTIDE SEQUENCE [LARGE SCALE GENOMIC DNA]</scope>
    <source>
        <strain evidence="3">cv. E1</strain>
        <tissue evidence="2">Leaf</tissue>
    </source>
</reference>
<evidence type="ECO:0000256" key="1">
    <source>
        <dbReference type="SAM" id="MobiDB-lite"/>
    </source>
</evidence>
<feature type="region of interest" description="Disordered" evidence="1">
    <location>
        <begin position="1"/>
        <end position="37"/>
    </location>
</feature>
<keyword evidence="3" id="KW-1185">Reference proteome</keyword>
<gene>
    <name evidence="2" type="ORF">J1N35_012134</name>
</gene>
<dbReference type="EMBL" id="JAIQCV010000004">
    <property type="protein sequence ID" value="KAH1108366.1"/>
    <property type="molecule type" value="Genomic_DNA"/>
</dbReference>
<protein>
    <submittedName>
        <fullName evidence="2">Uncharacterized protein</fullName>
    </submittedName>
</protein>
<sequence>MERIRLHNSSIQEDKYENEDTCKDNYSESSIDSAQLPHSNANDYLREEDKVQPTDLPTTYTHAPKILLKIQIDISGELAKISATEATLNWQTKNALAQNHTLKRIDSKILAVEAKVDDNTKMVKDLINILQKRLDA</sequence>
<dbReference type="OrthoDB" id="998565at2759"/>
<name>A0A9D3W3Z8_9ROSI</name>
<accession>A0A9D3W3Z8</accession>
<evidence type="ECO:0000313" key="2">
    <source>
        <dbReference type="EMBL" id="KAH1108366.1"/>
    </source>
</evidence>
<organism evidence="2 3">
    <name type="scientific">Gossypium stocksii</name>
    <dbReference type="NCBI Taxonomy" id="47602"/>
    <lineage>
        <taxon>Eukaryota</taxon>
        <taxon>Viridiplantae</taxon>
        <taxon>Streptophyta</taxon>
        <taxon>Embryophyta</taxon>
        <taxon>Tracheophyta</taxon>
        <taxon>Spermatophyta</taxon>
        <taxon>Magnoliopsida</taxon>
        <taxon>eudicotyledons</taxon>
        <taxon>Gunneridae</taxon>
        <taxon>Pentapetalae</taxon>
        <taxon>rosids</taxon>
        <taxon>malvids</taxon>
        <taxon>Malvales</taxon>
        <taxon>Malvaceae</taxon>
        <taxon>Malvoideae</taxon>
        <taxon>Gossypium</taxon>
    </lineage>
</organism>
<dbReference type="Proteomes" id="UP000828251">
    <property type="component" value="Unassembled WGS sequence"/>
</dbReference>
<feature type="compositionally biased region" description="Polar residues" evidence="1">
    <location>
        <begin position="27"/>
        <end position="37"/>
    </location>
</feature>
<comment type="caution">
    <text evidence="2">The sequence shown here is derived from an EMBL/GenBank/DDBJ whole genome shotgun (WGS) entry which is preliminary data.</text>
</comment>
<dbReference type="AlphaFoldDB" id="A0A9D3W3Z8"/>
<proteinExistence type="predicted"/>
<feature type="compositionally biased region" description="Basic and acidic residues" evidence="1">
    <location>
        <begin position="12"/>
        <end position="26"/>
    </location>
</feature>
<evidence type="ECO:0000313" key="3">
    <source>
        <dbReference type="Proteomes" id="UP000828251"/>
    </source>
</evidence>